<dbReference type="PANTHER" id="PTHR37984">
    <property type="entry name" value="PROTEIN CBG26694"/>
    <property type="match status" value="1"/>
</dbReference>
<keyword evidence="1" id="KW-1185">Reference proteome</keyword>
<dbReference type="SUPFAM" id="SSF56672">
    <property type="entry name" value="DNA/RNA polymerases"/>
    <property type="match status" value="1"/>
</dbReference>
<dbReference type="Gene3D" id="3.30.70.270">
    <property type="match status" value="1"/>
</dbReference>
<protein>
    <submittedName>
        <fullName evidence="2">Uncharacterized mitochondrial protein AtMg00860-like</fullName>
    </submittedName>
</protein>
<dbReference type="FunFam" id="3.30.70.270:FF:000020">
    <property type="entry name" value="Transposon Tf2-6 polyprotein-like Protein"/>
    <property type="match status" value="1"/>
</dbReference>
<reference evidence="1" key="1">
    <citation type="journal article" date="2019" name="Database">
        <title>The radish genome database (RadishGD): an integrated information resource for radish genomics.</title>
        <authorList>
            <person name="Yu H.J."/>
            <person name="Baek S."/>
            <person name="Lee Y.J."/>
            <person name="Cho A."/>
            <person name="Mun J.H."/>
        </authorList>
    </citation>
    <scope>NUCLEOTIDE SEQUENCE [LARGE SCALE GENOMIC DNA]</scope>
    <source>
        <strain evidence="1">cv. WK10039</strain>
    </source>
</reference>
<dbReference type="RefSeq" id="XP_018463077.2">
    <property type="nucleotide sequence ID" value="XM_018607575.2"/>
</dbReference>
<evidence type="ECO:0000313" key="1">
    <source>
        <dbReference type="Proteomes" id="UP000504610"/>
    </source>
</evidence>
<dbReference type="Proteomes" id="UP000504610">
    <property type="component" value="Chromosome 5"/>
</dbReference>
<dbReference type="GeneID" id="108834233"/>
<dbReference type="KEGG" id="rsz:108834233"/>
<dbReference type="PANTHER" id="PTHR37984:SF5">
    <property type="entry name" value="PROTEIN NYNRIN-LIKE"/>
    <property type="match status" value="1"/>
</dbReference>
<sequence>MDPQDIHKTAFRTHSGHYEYLRSKCAFITRRVEYLGHFIEAQGISTDPSKVKAVADWPIPKNLKALREFLGQSGYYRRFVESYGLIARPLTALTKKDAYSWNVEAHEAFENLKQLDISGREIRLGTINGFRDDIANGHAQARLKKAMTVTEVMQLSVVTI</sequence>
<gene>
    <name evidence="2" type="primary">LOC108834233</name>
</gene>
<name>A0A6J0LST8_RAPSA</name>
<proteinExistence type="predicted"/>
<reference evidence="2" key="2">
    <citation type="submission" date="2025-08" db="UniProtKB">
        <authorList>
            <consortium name="RefSeq"/>
        </authorList>
    </citation>
    <scope>IDENTIFICATION</scope>
    <source>
        <tissue evidence="2">Leaf</tissue>
    </source>
</reference>
<evidence type="ECO:0000313" key="2">
    <source>
        <dbReference type="RefSeq" id="XP_018463077.2"/>
    </source>
</evidence>
<dbReference type="AlphaFoldDB" id="A0A6J0LST8"/>
<dbReference type="InterPro" id="IPR043128">
    <property type="entry name" value="Rev_trsase/Diguanyl_cyclase"/>
</dbReference>
<dbReference type="OrthoDB" id="415724at2759"/>
<dbReference type="InterPro" id="IPR043502">
    <property type="entry name" value="DNA/RNA_pol_sf"/>
</dbReference>
<accession>A0A6J0LST8</accession>
<dbReference type="InterPro" id="IPR050951">
    <property type="entry name" value="Retrovirus_Pol_polyprotein"/>
</dbReference>
<organism evidence="1 2">
    <name type="scientific">Raphanus sativus</name>
    <name type="common">Radish</name>
    <name type="synonym">Raphanus raphanistrum var. sativus</name>
    <dbReference type="NCBI Taxonomy" id="3726"/>
    <lineage>
        <taxon>Eukaryota</taxon>
        <taxon>Viridiplantae</taxon>
        <taxon>Streptophyta</taxon>
        <taxon>Embryophyta</taxon>
        <taxon>Tracheophyta</taxon>
        <taxon>Spermatophyta</taxon>
        <taxon>Magnoliopsida</taxon>
        <taxon>eudicotyledons</taxon>
        <taxon>Gunneridae</taxon>
        <taxon>Pentapetalae</taxon>
        <taxon>rosids</taxon>
        <taxon>malvids</taxon>
        <taxon>Brassicales</taxon>
        <taxon>Brassicaceae</taxon>
        <taxon>Brassiceae</taxon>
        <taxon>Raphanus</taxon>
    </lineage>
</organism>